<dbReference type="RefSeq" id="WP_009151027.1">
    <property type="nucleotide sequence ID" value="NZ_CP121471.1"/>
</dbReference>
<evidence type="ECO:0000313" key="17">
    <source>
        <dbReference type="EMBL" id="EIC20624.1"/>
    </source>
</evidence>
<dbReference type="GO" id="GO:0006260">
    <property type="term" value="P:DNA replication"/>
    <property type="evidence" value="ECO:0007669"/>
    <property type="project" value="UniProtKB-UniRule"/>
</dbReference>
<evidence type="ECO:0000256" key="8">
    <source>
        <dbReference type="ARBA" id="ARBA00023015"/>
    </source>
</evidence>
<name>H8Z5X4_9GAMM</name>
<dbReference type="NCBIfam" id="TIGR00498">
    <property type="entry name" value="lexA"/>
    <property type="match status" value="1"/>
</dbReference>
<dbReference type="FunFam" id="2.10.109.10:FF:000001">
    <property type="entry name" value="LexA repressor"/>
    <property type="match status" value="1"/>
</dbReference>
<dbReference type="InterPro" id="IPR006199">
    <property type="entry name" value="LexA_DNA-bd_dom"/>
</dbReference>
<keyword evidence="4 13" id="KW-0235">DNA replication</keyword>
<dbReference type="InterPro" id="IPR006200">
    <property type="entry name" value="LexA"/>
</dbReference>
<protein>
    <recommendedName>
        <fullName evidence="13">LexA repressor</fullName>
        <ecNumber evidence="13">3.4.21.88</ecNumber>
    </recommendedName>
</protein>
<dbReference type="Proteomes" id="UP000002964">
    <property type="component" value="Unassembled WGS sequence"/>
</dbReference>
<keyword evidence="3 13" id="KW-0678">Repressor</keyword>
<dbReference type="InterPro" id="IPR006197">
    <property type="entry name" value="Peptidase_S24_LexA"/>
</dbReference>
<evidence type="ECO:0000256" key="4">
    <source>
        <dbReference type="ARBA" id="ARBA00022705"/>
    </source>
</evidence>
<dbReference type="CDD" id="cd06529">
    <property type="entry name" value="S24_LexA-like"/>
    <property type="match status" value="1"/>
</dbReference>
<comment type="subunit">
    <text evidence="2 13">Homodimer.</text>
</comment>
<accession>H8Z5X4</accession>
<dbReference type="PANTHER" id="PTHR33516">
    <property type="entry name" value="LEXA REPRESSOR"/>
    <property type="match status" value="1"/>
</dbReference>
<evidence type="ECO:0000256" key="14">
    <source>
        <dbReference type="RuleBase" id="RU003991"/>
    </source>
</evidence>
<evidence type="ECO:0000259" key="15">
    <source>
        <dbReference type="Pfam" id="PF00717"/>
    </source>
</evidence>
<feature type="active site" description="For autocatalytic cleavage activity" evidence="13">
    <location>
        <position position="129"/>
    </location>
</feature>
<evidence type="ECO:0000256" key="6">
    <source>
        <dbReference type="ARBA" id="ARBA00022801"/>
    </source>
</evidence>
<dbReference type="HAMAP" id="MF_00015">
    <property type="entry name" value="LexA"/>
    <property type="match status" value="1"/>
</dbReference>
<dbReference type="GO" id="GO:0004252">
    <property type="term" value="F:serine-type endopeptidase activity"/>
    <property type="evidence" value="ECO:0007669"/>
    <property type="project" value="UniProtKB-UniRule"/>
</dbReference>
<dbReference type="Gene3D" id="2.10.109.10">
    <property type="entry name" value="Umud Fragment, subunit A"/>
    <property type="match status" value="1"/>
</dbReference>
<dbReference type="eggNOG" id="COG1974">
    <property type="taxonomic scope" value="Bacteria"/>
</dbReference>
<proteinExistence type="inferred from homology"/>
<dbReference type="FunFam" id="1.10.10.10:FF:000009">
    <property type="entry name" value="LexA repressor"/>
    <property type="match status" value="1"/>
</dbReference>
<gene>
    <name evidence="13" type="primary">lexA</name>
    <name evidence="17" type="ORF">Thi970DRAFT_04278</name>
</gene>
<keyword evidence="7 13" id="KW-0068">Autocatalytic cleavage</keyword>
<evidence type="ECO:0000256" key="9">
    <source>
        <dbReference type="ARBA" id="ARBA00023125"/>
    </source>
</evidence>
<feature type="active site" description="For autocatalytic cleavage activity" evidence="13">
    <location>
        <position position="166"/>
    </location>
</feature>
<evidence type="ECO:0000259" key="16">
    <source>
        <dbReference type="Pfam" id="PF01726"/>
    </source>
</evidence>
<feature type="domain" description="Peptidase S24/S26A/S26B/S26C" evidence="15">
    <location>
        <begin position="87"/>
        <end position="205"/>
    </location>
</feature>
<dbReference type="EMBL" id="JH603170">
    <property type="protein sequence ID" value="EIC20624.1"/>
    <property type="molecule type" value="Genomic_DNA"/>
</dbReference>
<sequence length="219" mass="23678">MAEPTLTDRQREILALIRRYVLETGYPPTRAEIAAACGFRSVNAAVDHLKALARRGVIELKPGASRGIRLLDSPAPASAPPAAGTLPLVGRVAAGRPLLALEHIEDYYPIDPALFHPRADYLLRVSGASMRDAGIFDGDLLAVRRTAEACNGQILIVRVDDEVTVKRFQQSDDAPHRVRLLPANPEFDPIDIDLRAQELAVEGLAVGVLRRQLATSLGG</sequence>
<dbReference type="InterPro" id="IPR015927">
    <property type="entry name" value="Peptidase_S24_S26A/B/C"/>
</dbReference>
<dbReference type="GO" id="GO:0006508">
    <property type="term" value="P:proteolysis"/>
    <property type="evidence" value="ECO:0007669"/>
    <property type="project" value="InterPro"/>
</dbReference>
<keyword evidence="9 13" id="KW-0238">DNA-binding</keyword>
<evidence type="ECO:0000256" key="7">
    <source>
        <dbReference type="ARBA" id="ARBA00022813"/>
    </source>
</evidence>
<evidence type="ECO:0000256" key="5">
    <source>
        <dbReference type="ARBA" id="ARBA00022763"/>
    </source>
</evidence>
<dbReference type="PRINTS" id="PR00726">
    <property type="entry name" value="LEXASERPTASE"/>
</dbReference>
<dbReference type="InterPro" id="IPR036388">
    <property type="entry name" value="WH-like_DNA-bd_sf"/>
</dbReference>
<evidence type="ECO:0000256" key="11">
    <source>
        <dbReference type="ARBA" id="ARBA00023204"/>
    </source>
</evidence>
<organism evidence="17 18">
    <name type="scientific">Thiorhodovibrio frisius</name>
    <dbReference type="NCBI Taxonomy" id="631362"/>
    <lineage>
        <taxon>Bacteria</taxon>
        <taxon>Pseudomonadati</taxon>
        <taxon>Pseudomonadota</taxon>
        <taxon>Gammaproteobacteria</taxon>
        <taxon>Chromatiales</taxon>
        <taxon>Chromatiaceae</taxon>
        <taxon>Thiorhodovibrio</taxon>
    </lineage>
</organism>
<dbReference type="EC" id="3.4.21.88" evidence="13"/>
<dbReference type="STRING" id="631362.Thi970DRAFT_04278"/>
<dbReference type="InterPro" id="IPR036390">
    <property type="entry name" value="WH_DNA-bd_sf"/>
</dbReference>
<comment type="function">
    <text evidence="13">Represses a number of genes involved in the response to DNA damage (SOS response), including recA and lexA. In the presence of single-stranded DNA, RecA interacts with LexA causing an autocatalytic cleavage which disrupts the DNA-binding part of LexA, leading to derepression of the SOS regulon and eventually DNA repair.</text>
</comment>
<dbReference type="InterPro" id="IPR036286">
    <property type="entry name" value="LexA/Signal_pep-like_sf"/>
</dbReference>
<dbReference type="SUPFAM" id="SSF51306">
    <property type="entry name" value="LexA/Signal peptidase"/>
    <property type="match status" value="1"/>
</dbReference>
<comment type="similarity">
    <text evidence="1 13 14">Belongs to the peptidase S24 family.</text>
</comment>
<dbReference type="AlphaFoldDB" id="H8Z5X4"/>
<dbReference type="GO" id="GO:0006281">
    <property type="term" value="P:DNA repair"/>
    <property type="evidence" value="ECO:0007669"/>
    <property type="project" value="UniProtKB-UniRule"/>
</dbReference>
<reference evidence="17 18" key="2">
    <citation type="submission" date="2011-11" db="EMBL/GenBank/DDBJ databases">
        <authorList>
            <consortium name="US DOE Joint Genome Institute"/>
            <person name="Lucas S."/>
            <person name="Han J."/>
            <person name="Lapidus A."/>
            <person name="Cheng J.-F."/>
            <person name="Goodwin L."/>
            <person name="Pitluck S."/>
            <person name="Peters L."/>
            <person name="Ovchinnikova G."/>
            <person name="Zhang X."/>
            <person name="Detter J.C."/>
            <person name="Han C."/>
            <person name="Tapia R."/>
            <person name="Land M."/>
            <person name="Hauser L."/>
            <person name="Kyrpides N."/>
            <person name="Ivanova N."/>
            <person name="Pagani I."/>
            <person name="Vogl K."/>
            <person name="Liu Z."/>
            <person name="Overmann J."/>
            <person name="Frigaard N.-U."/>
            <person name="Bryant D."/>
            <person name="Woyke T."/>
        </authorList>
    </citation>
    <scope>NUCLEOTIDE SEQUENCE [LARGE SCALE GENOMIC DNA]</scope>
    <source>
        <strain evidence="17 18">970</strain>
    </source>
</reference>
<dbReference type="MEROPS" id="S24.001"/>
<evidence type="ECO:0000256" key="13">
    <source>
        <dbReference type="HAMAP-Rule" id="MF_00015"/>
    </source>
</evidence>
<evidence type="ECO:0000256" key="10">
    <source>
        <dbReference type="ARBA" id="ARBA00023163"/>
    </source>
</evidence>
<dbReference type="Pfam" id="PF00717">
    <property type="entry name" value="Peptidase_S24"/>
    <property type="match status" value="1"/>
</dbReference>
<evidence type="ECO:0000256" key="3">
    <source>
        <dbReference type="ARBA" id="ARBA00022491"/>
    </source>
</evidence>
<dbReference type="InterPro" id="IPR039418">
    <property type="entry name" value="LexA-like"/>
</dbReference>
<evidence type="ECO:0000256" key="1">
    <source>
        <dbReference type="ARBA" id="ARBA00007484"/>
    </source>
</evidence>
<dbReference type="OrthoDB" id="9802364at2"/>
<feature type="site" description="Cleavage; by autolysis" evidence="13">
    <location>
        <begin position="94"/>
        <end position="95"/>
    </location>
</feature>
<dbReference type="HOGENOM" id="CLU_066192_45_3_6"/>
<dbReference type="GO" id="GO:0045892">
    <property type="term" value="P:negative regulation of DNA-templated transcription"/>
    <property type="evidence" value="ECO:0007669"/>
    <property type="project" value="UniProtKB-UniRule"/>
</dbReference>
<dbReference type="InterPro" id="IPR050077">
    <property type="entry name" value="LexA_repressor"/>
</dbReference>
<keyword evidence="5 13" id="KW-0227">DNA damage</keyword>
<keyword evidence="6 13" id="KW-0378">Hydrolase</keyword>
<keyword evidence="11 13" id="KW-0234">DNA repair</keyword>
<dbReference type="GO" id="GO:0003677">
    <property type="term" value="F:DNA binding"/>
    <property type="evidence" value="ECO:0007669"/>
    <property type="project" value="UniProtKB-UniRule"/>
</dbReference>
<feature type="domain" description="LexA repressor DNA-binding" evidence="16">
    <location>
        <begin position="5"/>
        <end position="67"/>
    </location>
</feature>
<dbReference type="Gene3D" id="1.10.10.10">
    <property type="entry name" value="Winged helix-like DNA-binding domain superfamily/Winged helix DNA-binding domain"/>
    <property type="match status" value="1"/>
</dbReference>
<keyword evidence="8 13" id="KW-0805">Transcription regulation</keyword>
<dbReference type="Pfam" id="PF01726">
    <property type="entry name" value="LexA_DNA_bind"/>
    <property type="match status" value="1"/>
</dbReference>
<keyword evidence="12 13" id="KW-0742">SOS response</keyword>
<feature type="DNA-binding region" description="H-T-H motif" evidence="13">
    <location>
        <begin position="30"/>
        <end position="50"/>
    </location>
</feature>
<keyword evidence="10 13" id="KW-0804">Transcription</keyword>
<dbReference type="GO" id="GO:0009432">
    <property type="term" value="P:SOS response"/>
    <property type="evidence" value="ECO:0007669"/>
    <property type="project" value="UniProtKB-UniRule"/>
</dbReference>
<evidence type="ECO:0000313" key="18">
    <source>
        <dbReference type="Proteomes" id="UP000002964"/>
    </source>
</evidence>
<reference evidence="18" key="1">
    <citation type="submission" date="2011-06" db="EMBL/GenBank/DDBJ databases">
        <authorList>
            <consortium name="US DOE Joint Genome Institute (JGI-PGF)"/>
            <person name="Lucas S."/>
            <person name="Han J."/>
            <person name="Lapidus A."/>
            <person name="Cheng J.-F."/>
            <person name="Goodwin L."/>
            <person name="Pitluck S."/>
            <person name="Peters L."/>
            <person name="Land M.L."/>
            <person name="Hauser L."/>
            <person name="Vogl K."/>
            <person name="Liu Z."/>
            <person name="Overmann J."/>
            <person name="Frigaard N.-U."/>
            <person name="Bryant D.A."/>
            <person name="Woyke T.J."/>
        </authorList>
    </citation>
    <scope>NUCLEOTIDE SEQUENCE [LARGE SCALE GENOMIC DNA]</scope>
    <source>
        <strain evidence="18">970</strain>
    </source>
</reference>
<dbReference type="PANTHER" id="PTHR33516:SF2">
    <property type="entry name" value="LEXA REPRESSOR-RELATED"/>
    <property type="match status" value="1"/>
</dbReference>
<evidence type="ECO:0000256" key="2">
    <source>
        <dbReference type="ARBA" id="ARBA00011738"/>
    </source>
</evidence>
<comment type="catalytic activity">
    <reaction evidence="13">
        <text>Hydrolysis of Ala-|-Gly bond in repressor LexA.</text>
        <dbReference type="EC" id="3.4.21.88"/>
    </reaction>
</comment>
<keyword evidence="18" id="KW-1185">Reference proteome</keyword>
<dbReference type="SUPFAM" id="SSF46785">
    <property type="entry name" value="Winged helix' DNA-binding domain"/>
    <property type="match status" value="1"/>
</dbReference>
<evidence type="ECO:0000256" key="12">
    <source>
        <dbReference type="ARBA" id="ARBA00023236"/>
    </source>
</evidence>